<gene>
    <name evidence="2" type="ORF">ACFQ1M_04045</name>
</gene>
<sequence>MKTRLIATFLLASIFVGCTGGSEKITDRSDYDTYLMVDSSEKTSNLKREVAFWSQKVNRDSIQIISLGKLGDLYTQLFDRTGDIQFLKDAEQVLAKAADVAAIGKDSYRFALARNYVTQHRFKDALALLQQVNEDTGVVSKPLAMQLFDIHLELGNDMAAEEYLGIFKNDYSFDALIRIAKWQDSLGELDAAIFYMESAMKLAKKSKNKSLMLWSYSNLADFYGHAGRLQQSYEYYLKALQLDQDDTYALKGIAWILFSKEGDANEASRILDAISLKKNTPDLQLFKEKIARSLQNEKEVEQQRLAYFTQVTDANYGVMYDSYSIELLVENPTTLEKAISLAKNEVNNRPTPETYGLLAYALFKSGAKQVALQIIEAHVAGKTSEPKTLYHMAAIYKANNKTMEVIPLKDELKASLFELGPIYHEKIDHL</sequence>
<proteinExistence type="predicted"/>
<feature type="repeat" description="TPR" evidence="1">
    <location>
        <begin position="213"/>
        <end position="246"/>
    </location>
</feature>
<dbReference type="Pfam" id="PF13181">
    <property type="entry name" value="TPR_8"/>
    <property type="match status" value="2"/>
</dbReference>
<evidence type="ECO:0000313" key="2">
    <source>
        <dbReference type="EMBL" id="MFD0861367.1"/>
    </source>
</evidence>
<dbReference type="Gene3D" id="1.25.40.10">
    <property type="entry name" value="Tetratricopeptide repeat domain"/>
    <property type="match status" value="1"/>
</dbReference>
<dbReference type="RefSeq" id="WP_386404247.1">
    <property type="nucleotide sequence ID" value="NZ_JBHTJH010000004.1"/>
</dbReference>
<dbReference type="SUPFAM" id="SSF48452">
    <property type="entry name" value="TPR-like"/>
    <property type="match status" value="1"/>
</dbReference>
<organism evidence="2 3">
    <name type="scientific">Sungkyunkwania multivorans</name>
    <dbReference type="NCBI Taxonomy" id="1173618"/>
    <lineage>
        <taxon>Bacteria</taxon>
        <taxon>Pseudomonadati</taxon>
        <taxon>Bacteroidota</taxon>
        <taxon>Flavobacteriia</taxon>
        <taxon>Flavobacteriales</taxon>
        <taxon>Flavobacteriaceae</taxon>
        <taxon>Sungkyunkwania</taxon>
    </lineage>
</organism>
<dbReference type="InterPro" id="IPR019734">
    <property type="entry name" value="TPR_rpt"/>
</dbReference>
<dbReference type="SMART" id="SM00028">
    <property type="entry name" value="TPR"/>
    <property type="match status" value="2"/>
</dbReference>
<name>A0ABW3CWC6_9FLAO</name>
<dbReference type="PROSITE" id="PS50005">
    <property type="entry name" value="TPR"/>
    <property type="match status" value="1"/>
</dbReference>
<evidence type="ECO:0000313" key="3">
    <source>
        <dbReference type="Proteomes" id="UP001596978"/>
    </source>
</evidence>
<keyword evidence="1" id="KW-0802">TPR repeat</keyword>
<dbReference type="Proteomes" id="UP001596978">
    <property type="component" value="Unassembled WGS sequence"/>
</dbReference>
<evidence type="ECO:0008006" key="4">
    <source>
        <dbReference type="Google" id="ProtNLM"/>
    </source>
</evidence>
<comment type="caution">
    <text evidence="2">The sequence shown here is derived from an EMBL/GenBank/DDBJ whole genome shotgun (WGS) entry which is preliminary data.</text>
</comment>
<dbReference type="InterPro" id="IPR011990">
    <property type="entry name" value="TPR-like_helical_dom_sf"/>
</dbReference>
<evidence type="ECO:0000256" key="1">
    <source>
        <dbReference type="PROSITE-ProRule" id="PRU00339"/>
    </source>
</evidence>
<keyword evidence="3" id="KW-1185">Reference proteome</keyword>
<protein>
    <recommendedName>
        <fullName evidence="4">Tetratricopeptide repeat protein</fullName>
    </recommendedName>
</protein>
<accession>A0ABW3CWC6</accession>
<dbReference type="PROSITE" id="PS51257">
    <property type="entry name" value="PROKAR_LIPOPROTEIN"/>
    <property type="match status" value="1"/>
</dbReference>
<dbReference type="EMBL" id="JBHTJH010000004">
    <property type="protein sequence ID" value="MFD0861367.1"/>
    <property type="molecule type" value="Genomic_DNA"/>
</dbReference>
<reference evidence="3" key="1">
    <citation type="journal article" date="2019" name="Int. J. Syst. Evol. Microbiol.">
        <title>The Global Catalogue of Microorganisms (GCM) 10K type strain sequencing project: providing services to taxonomists for standard genome sequencing and annotation.</title>
        <authorList>
            <consortium name="The Broad Institute Genomics Platform"/>
            <consortium name="The Broad Institute Genome Sequencing Center for Infectious Disease"/>
            <person name="Wu L."/>
            <person name="Ma J."/>
        </authorList>
    </citation>
    <scope>NUCLEOTIDE SEQUENCE [LARGE SCALE GENOMIC DNA]</scope>
    <source>
        <strain evidence="3">CCUG 62952</strain>
    </source>
</reference>